<evidence type="ECO:0000256" key="1">
    <source>
        <dbReference type="SAM" id="Phobius"/>
    </source>
</evidence>
<keyword evidence="3" id="KW-1185">Reference proteome</keyword>
<proteinExistence type="predicted"/>
<protein>
    <submittedName>
        <fullName evidence="2">Uncharacterized protein</fullName>
    </submittedName>
</protein>
<evidence type="ECO:0000313" key="2">
    <source>
        <dbReference type="EMBL" id="KAE8008195.1"/>
    </source>
</evidence>
<accession>A0A5N6QM41</accession>
<keyword evidence="1" id="KW-0472">Membrane</keyword>
<sequence>MDGQISVDEPLLLSGYVKKTPCLFVSCAKWSLKFVIWLVFVAWVALIFLEPSEFFNQLLDDWTQPLSGSVFGKTGKQFLMFSSPILVIAFLCVAYLIISASGEDDEELHDQKKKASNHPSFRLWTFPVLVDGPFGVVSAT</sequence>
<keyword evidence="1" id="KW-1133">Transmembrane helix</keyword>
<organism evidence="2 3">
    <name type="scientific">Carpinus fangiana</name>
    <dbReference type="NCBI Taxonomy" id="176857"/>
    <lineage>
        <taxon>Eukaryota</taxon>
        <taxon>Viridiplantae</taxon>
        <taxon>Streptophyta</taxon>
        <taxon>Embryophyta</taxon>
        <taxon>Tracheophyta</taxon>
        <taxon>Spermatophyta</taxon>
        <taxon>Magnoliopsida</taxon>
        <taxon>eudicotyledons</taxon>
        <taxon>Gunneridae</taxon>
        <taxon>Pentapetalae</taxon>
        <taxon>rosids</taxon>
        <taxon>fabids</taxon>
        <taxon>Fagales</taxon>
        <taxon>Betulaceae</taxon>
        <taxon>Carpinus</taxon>
    </lineage>
</organism>
<dbReference type="EMBL" id="CM017322">
    <property type="protein sequence ID" value="KAE8008195.1"/>
    <property type="molecule type" value="Genomic_DNA"/>
</dbReference>
<feature type="transmembrane region" description="Helical" evidence="1">
    <location>
        <begin position="30"/>
        <end position="49"/>
    </location>
</feature>
<feature type="transmembrane region" description="Helical" evidence="1">
    <location>
        <begin position="78"/>
        <end position="98"/>
    </location>
</feature>
<dbReference type="AlphaFoldDB" id="A0A5N6QM41"/>
<name>A0A5N6QM41_9ROSI</name>
<dbReference type="OrthoDB" id="1738999at2759"/>
<evidence type="ECO:0000313" key="3">
    <source>
        <dbReference type="Proteomes" id="UP000327013"/>
    </source>
</evidence>
<gene>
    <name evidence="2" type="ORF">FH972_004732</name>
</gene>
<dbReference type="Proteomes" id="UP000327013">
    <property type="component" value="Chromosome 2"/>
</dbReference>
<keyword evidence="1" id="KW-0812">Transmembrane</keyword>
<reference evidence="2 3" key="1">
    <citation type="submission" date="2019-06" db="EMBL/GenBank/DDBJ databases">
        <title>A chromosomal-level reference genome of Carpinus fangiana (Coryloideae, Betulaceae).</title>
        <authorList>
            <person name="Yang X."/>
            <person name="Wang Z."/>
            <person name="Zhang L."/>
            <person name="Hao G."/>
            <person name="Liu J."/>
            <person name="Yang Y."/>
        </authorList>
    </citation>
    <scope>NUCLEOTIDE SEQUENCE [LARGE SCALE GENOMIC DNA]</scope>
    <source>
        <strain evidence="2">Cfa_2016G</strain>
        <tissue evidence="2">Leaf</tissue>
    </source>
</reference>